<reference evidence="1 3" key="1">
    <citation type="submission" date="2021-11" db="EMBL/GenBank/DDBJ databases">
        <title>The first genome sequence of unculturable Mycoplasma faucium obtained by de novo assembly of metagenomic reads.</title>
        <authorList>
            <person name="Sabat A.J."/>
            <person name="Bathoorn E."/>
            <person name="Akkerboom V."/>
            <person name="Friedrich A.W."/>
        </authorList>
    </citation>
    <scope>NUCLEOTIDE SEQUENCE [LARGE SCALE GENOMIC DNA]</scope>
    <source>
        <strain evidence="1 3">UMCG-MFM1</strain>
    </source>
</reference>
<dbReference type="EMBL" id="CP088155">
    <property type="protein sequence ID" value="WYM97403.1"/>
    <property type="molecule type" value="Genomic_DNA"/>
</dbReference>
<dbReference type="RefSeq" id="WP_405311814.1">
    <property type="nucleotide sequence ID" value="NZ_CP088155.1"/>
</dbReference>
<evidence type="ECO:0000313" key="2">
    <source>
        <dbReference type="EMBL" id="WYM97403.1"/>
    </source>
</evidence>
<dbReference type="Proteomes" id="UP001622612">
    <property type="component" value="Chromosome"/>
</dbReference>
<dbReference type="EMBL" id="CP088155">
    <property type="protein sequence ID" value="WYM97385.1"/>
    <property type="molecule type" value="Genomic_DNA"/>
</dbReference>
<evidence type="ECO:0000313" key="1">
    <source>
        <dbReference type="EMBL" id="WYM97385.1"/>
    </source>
</evidence>
<keyword evidence="3" id="KW-1185">Reference proteome</keyword>
<evidence type="ECO:0000313" key="3">
    <source>
        <dbReference type="Proteomes" id="UP001622612"/>
    </source>
</evidence>
<name>A0ABZ2TLR0_9BACT</name>
<organism evidence="1 3">
    <name type="scientific">Metamycoplasma faucium</name>
    <dbReference type="NCBI Taxonomy" id="56142"/>
    <lineage>
        <taxon>Bacteria</taxon>
        <taxon>Bacillati</taxon>
        <taxon>Mycoplasmatota</taxon>
        <taxon>Mycoplasmoidales</taxon>
        <taxon>Metamycoplasmataceae</taxon>
        <taxon>Metamycoplasma</taxon>
    </lineage>
</organism>
<protein>
    <submittedName>
        <fullName evidence="1">Uncharacterized protein</fullName>
    </submittedName>
</protein>
<gene>
    <name evidence="1" type="ORF">LQ356_00605</name>
    <name evidence="2" type="ORF">LQ356_00695</name>
</gene>
<accession>A0ABZ2TLR0</accession>
<proteinExistence type="predicted"/>
<sequence length="491" mass="56346">MKKIIDKLNFNIDEFKNNYWYSKTIEIPQFVKNIEPNISEIDLFNKLLFNVFQTCDLFINQKMSQFLALDLTLEQIIEILGKQRVSNFICSVYTEIKYRLATEKFPEFSQKDKLITSNFSLATVGREFNNFQSLLSAEAIAYLTYPSWSDLKINKDDYLNITSVLEKLNQFDSKIEKLLKDNSESDENLKLSFSKFKSNQLEINDKKENKLSDNVRNFLNNNIESPDYLGAKDGNDYIKITFANDELGMDVCGEQYQTYIRPEGIKIASAGEGMDLSYDEISFPHPDDESKPKQTINYDKLKSLYENLDKSNLLETKVNSIDPALEKLNQFDTKIEKLLKDNSELDENLKLSFSKFKSEQLEINNKTKSNIEALEKSNIAAKNIDNEITSLKQKDVDIDNGQKLILNILLNFANKLIVNNESKLNLGFLRTKYENEDTPKYNVGDIANFGGKKVYIVKVDEAQAPTTSGGSTSNGYTYVFMELNSSKELVD</sequence>